<protein>
    <submittedName>
        <fullName evidence="2">Uncharacterized protein</fullName>
    </submittedName>
</protein>
<feature type="compositionally biased region" description="Basic residues" evidence="1">
    <location>
        <begin position="31"/>
        <end position="46"/>
    </location>
</feature>
<accession>A0A4R5FFU8</accession>
<keyword evidence="3" id="KW-1185">Reference proteome</keyword>
<evidence type="ECO:0000313" key="3">
    <source>
        <dbReference type="Proteomes" id="UP000295136"/>
    </source>
</evidence>
<evidence type="ECO:0000313" key="2">
    <source>
        <dbReference type="EMBL" id="TDE49154.1"/>
    </source>
</evidence>
<organism evidence="2 3">
    <name type="scientific">Nonomuraea mesophila</name>
    <dbReference type="NCBI Taxonomy" id="2530382"/>
    <lineage>
        <taxon>Bacteria</taxon>
        <taxon>Bacillati</taxon>
        <taxon>Actinomycetota</taxon>
        <taxon>Actinomycetes</taxon>
        <taxon>Streptosporangiales</taxon>
        <taxon>Streptosporangiaceae</taxon>
        <taxon>Nonomuraea</taxon>
    </lineage>
</organism>
<dbReference type="AlphaFoldDB" id="A0A4R5FFU8"/>
<gene>
    <name evidence="2" type="ORF">E1295_20435</name>
</gene>
<feature type="region of interest" description="Disordered" evidence="1">
    <location>
        <begin position="1"/>
        <end position="70"/>
    </location>
</feature>
<evidence type="ECO:0000256" key="1">
    <source>
        <dbReference type="SAM" id="MobiDB-lite"/>
    </source>
</evidence>
<proteinExistence type="predicted"/>
<feature type="compositionally biased region" description="Basic residues" evidence="1">
    <location>
        <begin position="1"/>
        <end position="15"/>
    </location>
</feature>
<name>A0A4R5FFU8_9ACTN</name>
<dbReference type="Proteomes" id="UP000295136">
    <property type="component" value="Unassembled WGS sequence"/>
</dbReference>
<reference evidence="2 3" key="1">
    <citation type="submission" date="2019-03" db="EMBL/GenBank/DDBJ databases">
        <title>Draft genome sequences of novel Actinobacteria.</title>
        <authorList>
            <person name="Sahin N."/>
            <person name="Ay H."/>
            <person name="Saygin H."/>
        </authorList>
    </citation>
    <scope>NUCLEOTIDE SEQUENCE [LARGE SCALE GENOMIC DNA]</scope>
    <source>
        <strain evidence="2 3">6K102</strain>
    </source>
</reference>
<dbReference type="EMBL" id="SMLD01000051">
    <property type="protein sequence ID" value="TDE49154.1"/>
    <property type="molecule type" value="Genomic_DNA"/>
</dbReference>
<sequence length="70" mass="8155">MAGRPLRRPPPRKGSPRPACRTPRPVPWLTSHRHIPNRIRAPRSGRRPFPPLPLRAAPWPRASRRTRSCW</sequence>
<comment type="caution">
    <text evidence="2">The sequence shown here is derived from an EMBL/GenBank/DDBJ whole genome shotgun (WGS) entry which is preliminary data.</text>
</comment>